<evidence type="ECO:0000256" key="4">
    <source>
        <dbReference type="ARBA" id="ARBA00022777"/>
    </source>
</evidence>
<dbReference type="InParanoid" id="A0A6P6Y9J0"/>
<dbReference type="SMART" id="SM00220">
    <property type="entry name" value="S_TKc"/>
    <property type="match status" value="1"/>
</dbReference>
<dbReference type="Gene3D" id="1.10.510.10">
    <property type="entry name" value="Transferase(Phosphotransferase) domain 1"/>
    <property type="match status" value="1"/>
</dbReference>
<proteinExistence type="inferred from homology"/>
<dbReference type="InterPro" id="IPR050117">
    <property type="entry name" value="MAPK"/>
</dbReference>
<evidence type="ECO:0000256" key="1">
    <source>
        <dbReference type="ARBA" id="ARBA00022527"/>
    </source>
</evidence>
<evidence type="ECO:0000256" key="5">
    <source>
        <dbReference type="ARBA" id="ARBA00022840"/>
    </source>
</evidence>
<evidence type="ECO:0000256" key="3">
    <source>
        <dbReference type="ARBA" id="ARBA00022741"/>
    </source>
</evidence>
<dbReference type="PANTHER" id="PTHR24055">
    <property type="entry name" value="MITOGEN-ACTIVATED PROTEIN KINASE"/>
    <property type="match status" value="1"/>
</dbReference>
<dbReference type="KEGG" id="dpte:113796077"/>
<name>A0A6P6Y9J0_DERPT</name>
<dbReference type="AlphaFoldDB" id="A0A6P6Y9J0"/>
<dbReference type="FunFam" id="1.10.510.10:FF:000624">
    <property type="entry name" value="Mitogen-activated protein kinase"/>
    <property type="match status" value="1"/>
</dbReference>
<feature type="binding site" evidence="6">
    <location>
        <position position="42"/>
    </location>
    <ligand>
        <name>ATP</name>
        <dbReference type="ChEBI" id="CHEBI:30616"/>
    </ligand>
</feature>
<evidence type="ECO:0000256" key="6">
    <source>
        <dbReference type="PROSITE-ProRule" id="PRU10141"/>
    </source>
</evidence>
<dbReference type="GO" id="GO:0004674">
    <property type="term" value="F:protein serine/threonine kinase activity"/>
    <property type="evidence" value="ECO:0007669"/>
    <property type="project" value="UniProtKB-KW"/>
</dbReference>
<dbReference type="RefSeq" id="XP_027202123.1">
    <property type="nucleotide sequence ID" value="XM_027346322.1"/>
</dbReference>
<dbReference type="SUPFAM" id="SSF56112">
    <property type="entry name" value="Protein kinase-like (PK-like)"/>
    <property type="match status" value="1"/>
</dbReference>
<dbReference type="Gene3D" id="3.30.200.20">
    <property type="entry name" value="Phosphorylase Kinase, domain 1"/>
    <property type="match status" value="1"/>
</dbReference>
<keyword evidence="2" id="KW-0808">Transferase</keyword>
<dbReference type="PROSITE" id="PS00107">
    <property type="entry name" value="PROTEIN_KINASE_ATP"/>
    <property type="match status" value="1"/>
</dbReference>
<dbReference type="OrthoDB" id="548217at2759"/>
<keyword evidence="4" id="KW-0418">Kinase</keyword>
<sequence>MDDSIDNHVLRKYEIHEVVGSGAYGIVWKIENKETGKILALKKIIKAFNNEKDAVRTLREVTILEQLRGLPHIVTIYEVIQAVNNNDIYLIFEYVKSDLSVFLKEEKLDKEKIPQIVYQLLLALRDLHCRGLIHRDLKPSNILVDDQYQIKLADFGLARPARNSVVDESLMAMTDYVATRWYRSPEVLLGMNEYSEAVDVWALGCIMAELYLGSVLFRGSSTMEQLNLITGLLGMPSKATLKSFKCPEVYSPIRYTTPIESSELYKNLESIMPPEGFDLMLHLLDFSPIKRYSVGRALIHPYFKDVPGYLPTYQDISKGPLFLIFVAGLSLLRSRLKLPVHSYSR</sequence>
<reference evidence="10" key="1">
    <citation type="submission" date="2025-08" db="UniProtKB">
        <authorList>
            <consortium name="RefSeq"/>
        </authorList>
    </citation>
    <scope>IDENTIFICATION</scope>
    <source>
        <strain evidence="10">Airmid</strain>
    </source>
</reference>
<evidence type="ECO:0000313" key="9">
    <source>
        <dbReference type="Proteomes" id="UP000515146"/>
    </source>
</evidence>
<dbReference type="InterPro" id="IPR008271">
    <property type="entry name" value="Ser/Thr_kinase_AS"/>
</dbReference>
<dbReference type="InterPro" id="IPR017441">
    <property type="entry name" value="Protein_kinase_ATP_BS"/>
</dbReference>
<dbReference type="Proteomes" id="UP000515146">
    <property type="component" value="Unplaced"/>
</dbReference>
<dbReference type="InterPro" id="IPR000719">
    <property type="entry name" value="Prot_kinase_dom"/>
</dbReference>
<keyword evidence="5 6" id="KW-0067">ATP-binding</keyword>
<keyword evidence="3 6" id="KW-0547">Nucleotide-binding</keyword>
<dbReference type="Pfam" id="PF00069">
    <property type="entry name" value="Pkinase"/>
    <property type="match status" value="1"/>
</dbReference>
<evidence type="ECO:0000256" key="7">
    <source>
        <dbReference type="RuleBase" id="RU000304"/>
    </source>
</evidence>
<gene>
    <name evidence="10" type="primary">LOC113796077</name>
</gene>
<dbReference type="GO" id="GO:0005524">
    <property type="term" value="F:ATP binding"/>
    <property type="evidence" value="ECO:0007669"/>
    <property type="project" value="UniProtKB-UniRule"/>
</dbReference>
<dbReference type="PROSITE" id="PS00108">
    <property type="entry name" value="PROTEIN_KINASE_ST"/>
    <property type="match status" value="1"/>
</dbReference>
<keyword evidence="1 7" id="KW-0723">Serine/threonine-protein kinase</keyword>
<evidence type="ECO:0000313" key="10">
    <source>
        <dbReference type="RefSeq" id="XP_027202123.1"/>
    </source>
</evidence>
<keyword evidence="9" id="KW-1185">Reference proteome</keyword>
<evidence type="ECO:0000259" key="8">
    <source>
        <dbReference type="PROSITE" id="PS50011"/>
    </source>
</evidence>
<organism evidence="9 10">
    <name type="scientific">Dermatophagoides pteronyssinus</name>
    <name type="common">European house dust mite</name>
    <dbReference type="NCBI Taxonomy" id="6956"/>
    <lineage>
        <taxon>Eukaryota</taxon>
        <taxon>Metazoa</taxon>
        <taxon>Ecdysozoa</taxon>
        <taxon>Arthropoda</taxon>
        <taxon>Chelicerata</taxon>
        <taxon>Arachnida</taxon>
        <taxon>Acari</taxon>
        <taxon>Acariformes</taxon>
        <taxon>Sarcoptiformes</taxon>
        <taxon>Astigmata</taxon>
        <taxon>Psoroptidia</taxon>
        <taxon>Analgoidea</taxon>
        <taxon>Pyroglyphidae</taxon>
        <taxon>Dermatophagoidinae</taxon>
        <taxon>Dermatophagoides</taxon>
    </lineage>
</organism>
<protein>
    <submittedName>
        <fullName evidence="10">Extracellular signal-regulated kinase 2-like</fullName>
    </submittedName>
</protein>
<dbReference type="PROSITE" id="PS50011">
    <property type="entry name" value="PROTEIN_KINASE_DOM"/>
    <property type="match status" value="1"/>
</dbReference>
<accession>A0A6P6Y9J0</accession>
<dbReference type="OMA" id="QNDIECH"/>
<feature type="domain" description="Protein kinase" evidence="8">
    <location>
        <begin position="13"/>
        <end position="303"/>
    </location>
</feature>
<evidence type="ECO:0000256" key="2">
    <source>
        <dbReference type="ARBA" id="ARBA00022679"/>
    </source>
</evidence>
<comment type="similarity">
    <text evidence="7">Belongs to the protein kinase superfamily.</text>
</comment>
<dbReference type="InterPro" id="IPR011009">
    <property type="entry name" value="Kinase-like_dom_sf"/>
</dbReference>